<evidence type="ECO:0000313" key="8">
    <source>
        <dbReference type="Proteomes" id="UP000251960"/>
    </source>
</evidence>
<dbReference type="Proteomes" id="UP000251960">
    <property type="component" value="Chromosome 10"/>
</dbReference>
<dbReference type="PANTHER" id="PTHR13112:SF0">
    <property type="entry name" value="FI21285P1"/>
    <property type="match status" value="1"/>
</dbReference>
<feature type="domain" description="UPF3" evidence="6">
    <location>
        <begin position="6"/>
        <end position="167"/>
    </location>
</feature>
<evidence type="ECO:0000256" key="1">
    <source>
        <dbReference type="ARBA" id="ARBA00004123"/>
    </source>
</evidence>
<keyword evidence="3" id="KW-0866">Nonsense-mediated mRNA decay</keyword>
<reference evidence="7 8" key="1">
    <citation type="journal article" date="2018" name="Nat. Genet.">
        <title>Extensive intraspecific gene order and gene structural variations between Mo17 and other maize genomes.</title>
        <authorList>
            <person name="Sun S."/>
            <person name="Zhou Y."/>
            <person name="Chen J."/>
            <person name="Shi J."/>
            <person name="Zhao H."/>
            <person name="Zhao H."/>
            <person name="Song W."/>
            <person name="Zhang M."/>
            <person name="Cui Y."/>
            <person name="Dong X."/>
            <person name="Liu H."/>
            <person name="Ma X."/>
            <person name="Jiao Y."/>
            <person name="Wang B."/>
            <person name="Wei X."/>
            <person name="Stein J.C."/>
            <person name="Glaubitz J.C."/>
            <person name="Lu F."/>
            <person name="Yu G."/>
            <person name="Liang C."/>
            <person name="Fengler K."/>
            <person name="Li B."/>
            <person name="Rafalski A."/>
            <person name="Schnable P.S."/>
            <person name="Ware D.H."/>
            <person name="Buckler E.S."/>
            <person name="Lai J."/>
        </authorList>
    </citation>
    <scope>NUCLEOTIDE SEQUENCE [LARGE SCALE GENOMIC DNA]</scope>
    <source>
        <strain evidence="8">cv. Missouri 17</strain>
        <tissue evidence="7">Seedling</tissue>
    </source>
</reference>
<dbReference type="InterPro" id="IPR005120">
    <property type="entry name" value="UPF3_dom"/>
</dbReference>
<sequence length="546" mass="61292">MKDPAHRTKVVLRRLPPAIAQQAVVDQVDLRFAGRYDWACFRPGNASQKNHRHSRLYLNFKRPEDVVEFAEVFNGHVFVNEKGAQFKAFVEYAPSQQVPKSTIKKDGREGTIMKDPEYLEFLEFISKPTEHLPSAEIQLERKEAERAAAGKEAPVVTPLMMYVRQQRAAKSMVHRPGSRLSRKLASVVSSSSPKRSSEKRRSSTVTCPIWNFVHIFTVFFYFLKQYVVRDNTKEKPTYIMVPKREEHTQREKVVAGNSGDATSGGTSGSGQVAEFKRDKIVILKGRGRIDSNTPNGATQRSSTPIKNVPPSRSRQDQRLEASGKIIKTILSNKEARSSNPSEHEQEGHMFNTEKDKRPPRALNPRTIVKDQVVENAERSHFDEKANHLHGSVPIGEKVERHARNRDRPDRGVWAARRYDKSTSAGSSHPSSSEFPQMQSHSGDNILQLADGHGDRKTDTRGQGGSRGVPVENGLYAKIRCVAFLDQFHDTVFNPGHRHANRRGLPRGPKETEISASVPDAKNSKRGSASYGAHERQVWVQKSSSGS</sequence>
<comment type="similarity">
    <text evidence="2">Belongs to the RENT3 family.</text>
</comment>
<feature type="compositionally biased region" description="Basic and acidic residues" evidence="5">
    <location>
        <begin position="243"/>
        <end position="253"/>
    </location>
</feature>
<evidence type="ECO:0000256" key="5">
    <source>
        <dbReference type="SAM" id="MobiDB-lite"/>
    </source>
</evidence>
<dbReference type="GO" id="GO:0003676">
    <property type="term" value="F:nucleic acid binding"/>
    <property type="evidence" value="ECO:0007669"/>
    <property type="project" value="InterPro"/>
</dbReference>
<feature type="compositionally biased region" description="Basic residues" evidence="5">
    <location>
        <begin position="172"/>
        <end position="182"/>
    </location>
</feature>
<feature type="compositionally biased region" description="Basic and acidic residues" evidence="5">
    <location>
        <begin position="333"/>
        <end position="358"/>
    </location>
</feature>
<dbReference type="InterPro" id="IPR035979">
    <property type="entry name" value="RBD_domain_sf"/>
</dbReference>
<accession>A0A3L6G826</accession>
<dbReference type="CDD" id="cd12455">
    <property type="entry name" value="RRM_like_Smg4_UPF3"/>
    <property type="match status" value="1"/>
</dbReference>
<evidence type="ECO:0000256" key="4">
    <source>
        <dbReference type="ARBA" id="ARBA00023242"/>
    </source>
</evidence>
<dbReference type="Pfam" id="PF03467">
    <property type="entry name" value="Smg4_UPF3"/>
    <property type="match status" value="1"/>
</dbReference>
<feature type="compositionally biased region" description="Basic and acidic residues" evidence="5">
    <location>
        <begin position="396"/>
        <end position="420"/>
    </location>
</feature>
<dbReference type="ExpressionAtlas" id="A0A3L6G826">
    <property type="expression patterns" value="baseline and differential"/>
</dbReference>
<gene>
    <name evidence="7" type="primary">UPF3</name>
    <name evidence="7" type="ORF">Zm00014a_044637</name>
</gene>
<feature type="compositionally biased region" description="Low complexity" evidence="5">
    <location>
        <begin position="183"/>
        <end position="194"/>
    </location>
</feature>
<feature type="region of interest" description="Disordered" evidence="5">
    <location>
        <begin position="285"/>
        <end position="320"/>
    </location>
</feature>
<feature type="compositionally biased region" description="Polar residues" evidence="5">
    <location>
        <begin position="433"/>
        <end position="444"/>
    </location>
</feature>
<keyword evidence="4" id="KW-0539">Nucleus</keyword>
<feature type="compositionally biased region" description="Basic residues" evidence="5">
    <location>
        <begin position="495"/>
        <end position="504"/>
    </location>
</feature>
<evidence type="ECO:0000256" key="2">
    <source>
        <dbReference type="ARBA" id="ARBA00005991"/>
    </source>
</evidence>
<dbReference type="FunFam" id="3.30.70.330:FF:000255">
    <property type="entry name" value="Regulator of nonsense transcripts UPF3"/>
    <property type="match status" value="1"/>
</dbReference>
<organism evidence="7 8">
    <name type="scientific">Zea mays</name>
    <name type="common">Maize</name>
    <dbReference type="NCBI Taxonomy" id="4577"/>
    <lineage>
        <taxon>Eukaryota</taxon>
        <taxon>Viridiplantae</taxon>
        <taxon>Streptophyta</taxon>
        <taxon>Embryophyta</taxon>
        <taxon>Tracheophyta</taxon>
        <taxon>Spermatophyta</taxon>
        <taxon>Magnoliopsida</taxon>
        <taxon>Liliopsida</taxon>
        <taxon>Poales</taxon>
        <taxon>Poaceae</taxon>
        <taxon>PACMAD clade</taxon>
        <taxon>Panicoideae</taxon>
        <taxon>Andropogonodae</taxon>
        <taxon>Andropogoneae</taxon>
        <taxon>Tripsacinae</taxon>
        <taxon>Zea</taxon>
    </lineage>
</organism>
<comment type="subcellular location">
    <subcellularLocation>
        <location evidence="1">Nucleus</location>
    </subcellularLocation>
</comment>
<name>A0A3L6G826_MAIZE</name>
<evidence type="ECO:0000259" key="6">
    <source>
        <dbReference type="Pfam" id="PF03467"/>
    </source>
</evidence>
<feature type="compositionally biased region" description="Polar residues" evidence="5">
    <location>
        <begin position="290"/>
        <end position="305"/>
    </location>
</feature>
<dbReference type="Gene3D" id="3.30.70.330">
    <property type="match status" value="1"/>
</dbReference>
<evidence type="ECO:0000313" key="7">
    <source>
        <dbReference type="EMBL" id="PWZ44737.1"/>
    </source>
</evidence>
<proteinExistence type="inferred from homology"/>
<dbReference type="GO" id="GO:0005634">
    <property type="term" value="C:nucleus"/>
    <property type="evidence" value="ECO:0007669"/>
    <property type="project" value="UniProtKB-SubCell"/>
</dbReference>
<feature type="compositionally biased region" description="Low complexity" evidence="5">
    <location>
        <begin position="421"/>
        <end position="432"/>
    </location>
</feature>
<dbReference type="InterPro" id="IPR039722">
    <property type="entry name" value="Upf3"/>
</dbReference>
<feature type="region of interest" description="Disordered" evidence="5">
    <location>
        <begin position="332"/>
        <end position="363"/>
    </location>
</feature>
<feature type="region of interest" description="Disordered" evidence="5">
    <location>
        <begin position="171"/>
        <end position="201"/>
    </location>
</feature>
<dbReference type="PANTHER" id="PTHR13112">
    <property type="entry name" value="UPF3 REGULATOR OF NONSENSE TRANSCRIPTS-LIKE PROTEIN"/>
    <property type="match status" value="1"/>
</dbReference>
<comment type="caution">
    <text evidence="7">The sequence shown here is derived from an EMBL/GenBank/DDBJ whole genome shotgun (WGS) entry which is preliminary data.</text>
</comment>
<dbReference type="EMBL" id="NCVQ01000002">
    <property type="protein sequence ID" value="PWZ44737.1"/>
    <property type="molecule type" value="Genomic_DNA"/>
</dbReference>
<dbReference type="AlphaFoldDB" id="A0A3L6G826"/>
<dbReference type="SUPFAM" id="SSF54928">
    <property type="entry name" value="RNA-binding domain, RBD"/>
    <property type="match status" value="1"/>
</dbReference>
<evidence type="ECO:0000256" key="3">
    <source>
        <dbReference type="ARBA" id="ARBA00023161"/>
    </source>
</evidence>
<feature type="region of interest" description="Disordered" evidence="5">
    <location>
        <begin position="243"/>
        <end position="271"/>
    </location>
</feature>
<protein>
    <submittedName>
        <fullName evidence="7">Regulator of nonsense transcripts UPF3</fullName>
    </submittedName>
</protein>
<feature type="compositionally biased region" description="Low complexity" evidence="5">
    <location>
        <begin position="255"/>
        <end position="264"/>
    </location>
</feature>
<feature type="region of interest" description="Disordered" evidence="5">
    <location>
        <begin position="492"/>
        <end position="546"/>
    </location>
</feature>
<feature type="region of interest" description="Disordered" evidence="5">
    <location>
        <begin position="384"/>
        <end position="469"/>
    </location>
</feature>
<dbReference type="InterPro" id="IPR012677">
    <property type="entry name" value="Nucleotide-bd_a/b_plait_sf"/>
</dbReference>
<dbReference type="GO" id="GO:0000184">
    <property type="term" value="P:nuclear-transcribed mRNA catabolic process, nonsense-mediated decay"/>
    <property type="evidence" value="ECO:0007669"/>
    <property type="project" value="UniProtKB-KW"/>
</dbReference>